<evidence type="ECO:0000313" key="15">
    <source>
        <dbReference type="EMBL" id="KIK26657.1"/>
    </source>
</evidence>
<evidence type="ECO:0000256" key="7">
    <source>
        <dbReference type="ARBA" id="ARBA00022723"/>
    </source>
</evidence>
<keyword evidence="7 13" id="KW-0479">Metal-binding</keyword>
<dbReference type="GO" id="GO:0004497">
    <property type="term" value="F:monooxygenase activity"/>
    <property type="evidence" value="ECO:0007669"/>
    <property type="project" value="UniProtKB-KW"/>
</dbReference>
<evidence type="ECO:0000256" key="5">
    <source>
        <dbReference type="ARBA" id="ARBA00022617"/>
    </source>
</evidence>
<name>A0A0C9ZWQ2_9AGAM</name>
<feature type="binding site" description="axial binding residue" evidence="13">
    <location>
        <position position="484"/>
    </location>
    <ligand>
        <name>heme</name>
        <dbReference type="ChEBI" id="CHEBI:30413"/>
    </ligand>
    <ligandPart>
        <name>Fe</name>
        <dbReference type="ChEBI" id="CHEBI:18248"/>
    </ligandPart>
</feature>
<comment type="cofactor">
    <cofactor evidence="1 13">
        <name>heme</name>
        <dbReference type="ChEBI" id="CHEBI:30413"/>
    </cofactor>
</comment>
<dbReference type="SUPFAM" id="SSF48264">
    <property type="entry name" value="Cytochrome P450"/>
    <property type="match status" value="1"/>
</dbReference>
<feature type="compositionally biased region" description="Low complexity" evidence="14">
    <location>
        <begin position="532"/>
        <end position="548"/>
    </location>
</feature>
<keyword evidence="5 13" id="KW-0349">Heme</keyword>
<evidence type="ECO:0000313" key="16">
    <source>
        <dbReference type="Proteomes" id="UP000054018"/>
    </source>
</evidence>
<comment type="pathway">
    <text evidence="3">Secondary metabolite biosynthesis; terpenoid biosynthesis.</text>
</comment>
<dbReference type="InterPro" id="IPR001128">
    <property type="entry name" value="Cyt_P450"/>
</dbReference>
<dbReference type="PRINTS" id="PR00465">
    <property type="entry name" value="EP450IV"/>
</dbReference>
<proteinExistence type="inferred from homology"/>
<protein>
    <recommendedName>
        <fullName evidence="17">Cytochrome P450</fullName>
    </recommendedName>
</protein>
<dbReference type="OrthoDB" id="1470350at2759"/>
<dbReference type="GO" id="GO:0016020">
    <property type="term" value="C:membrane"/>
    <property type="evidence" value="ECO:0007669"/>
    <property type="project" value="UniProtKB-SubCell"/>
</dbReference>
<evidence type="ECO:0000256" key="11">
    <source>
        <dbReference type="ARBA" id="ARBA00023033"/>
    </source>
</evidence>
<evidence type="ECO:0000256" key="14">
    <source>
        <dbReference type="SAM" id="MobiDB-lite"/>
    </source>
</evidence>
<dbReference type="PANTHER" id="PTHR24305:SF166">
    <property type="entry name" value="CYTOCHROME P450 12A4, MITOCHONDRIAL-RELATED"/>
    <property type="match status" value="1"/>
</dbReference>
<organism evidence="15 16">
    <name type="scientific">Pisolithus microcarpus 441</name>
    <dbReference type="NCBI Taxonomy" id="765257"/>
    <lineage>
        <taxon>Eukaryota</taxon>
        <taxon>Fungi</taxon>
        <taxon>Dikarya</taxon>
        <taxon>Basidiomycota</taxon>
        <taxon>Agaricomycotina</taxon>
        <taxon>Agaricomycetes</taxon>
        <taxon>Agaricomycetidae</taxon>
        <taxon>Boletales</taxon>
        <taxon>Sclerodermatineae</taxon>
        <taxon>Pisolithaceae</taxon>
        <taxon>Pisolithus</taxon>
    </lineage>
</organism>
<evidence type="ECO:0000256" key="10">
    <source>
        <dbReference type="ARBA" id="ARBA00023004"/>
    </source>
</evidence>
<dbReference type="STRING" id="765257.A0A0C9ZWQ2"/>
<evidence type="ECO:0000256" key="8">
    <source>
        <dbReference type="ARBA" id="ARBA00022989"/>
    </source>
</evidence>
<evidence type="ECO:0000256" key="1">
    <source>
        <dbReference type="ARBA" id="ARBA00001971"/>
    </source>
</evidence>
<dbReference type="AlphaFoldDB" id="A0A0C9ZWQ2"/>
<comment type="subcellular location">
    <subcellularLocation>
        <location evidence="2">Membrane</location>
    </subcellularLocation>
</comment>
<keyword evidence="6" id="KW-0812">Transmembrane</keyword>
<evidence type="ECO:0000256" key="2">
    <source>
        <dbReference type="ARBA" id="ARBA00004370"/>
    </source>
</evidence>
<dbReference type="GO" id="GO:0005506">
    <property type="term" value="F:iron ion binding"/>
    <property type="evidence" value="ECO:0007669"/>
    <property type="project" value="InterPro"/>
</dbReference>
<dbReference type="PRINTS" id="PR00385">
    <property type="entry name" value="P450"/>
</dbReference>
<keyword evidence="16" id="KW-1185">Reference proteome</keyword>
<evidence type="ECO:0000256" key="4">
    <source>
        <dbReference type="ARBA" id="ARBA00010617"/>
    </source>
</evidence>
<reference evidence="15 16" key="1">
    <citation type="submission" date="2014-04" db="EMBL/GenBank/DDBJ databases">
        <authorList>
            <consortium name="DOE Joint Genome Institute"/>
            <person name="Kuo A."/>
            <person name="Kohler A."/>
            <person name="Costa M.D."/>
            <person name="Nagy L.G."/>
            <person name="Floudas D."/>
            <person name="Copeland A."/>
            <person name="Barry K.W."/>
            <person name="Cichocki N."/>
            <person name="Veneault-Fourrey C."/>
            <person name="LaButti K."/>
            <person name="Lindquist E.A."/>
            <person name="Lipzen A."/>
            <person name="Lundell T."/>
            <person name="Morin E."/>
            <person name="Murat C."/>
            <person name="Sun H."/>
            <person name="Tunlid A."/>
            <person name="Henrissat B."/>
            <person name="Grigoriev I.V."/>
            <person name="Hibbett D.S."/>
            <person name="Martin F."/>
            <person name="Nordberg H.P."/>
            <person name="Cantor M.N."/>
            <person name="Hua S.X."/>
        </authorList>
    </citation>
    <scope>NUCLEOTIDE SEQUENCE [LARGE SCALE GENOMIC DNA]</scope>
    <source>
        <strain evidence="15 16">441</strain>
    </source>
</reference>
<evidence type="ECO:0000256" key="12">
    <source>
        <dbReference type="ARBA" id="ARBA00023136"/>
    </source>
</evidence>
<sequence length="579" mass="65004">MLCFDAHFLACLAVGILVVAYVLRNLIVLLATQYVSPLKALRSPPSPSFLFGNLREMYQQENTGLLFDWEDTYGHTYAYRGFLGGYRLITTDLAAITHILAHPERFQKPDFVRESLAAMGAGSESVLTTESDVHARQRRILAPAFTAAHIRTLHPIFWDKAAELLERWTHLANDQKGLCLSVDVLPWLSKATLDAIGLAGFGYQFNALSGKNDELADAYHLIFSTARKLAVRTILETWIPLLRRFRPHSEVMDRARAHLTRVGVELIEERKLTMAVELNKDGPYQSLQEYPRQTRPRDLLSILVQSNMASFASQRMTTPEVLCQISTFLIAGYETTASALTWCLYALAHDHAAQHHLRAALQAIPRDSPTLDDDIAKLEHLDWVVREALRLHAPVTWTMRVAMEVDDVPVDNPFTDRWGTVCNSVRVNKGDIITVPIQAINKSKRIWGEDARSFRPERWRNPPESFKNGLWSNMLTFLGGSRGCIGYRFALAEMKIFLYTLVRNFEFSAEKGVVIEKVFNIVARPIVKPANPTTAIPTPTNTGPTATSAPPPNMMPLLIRPVEAFSDIGDAADFPDGNQ</sequence>
<keyword evidence="9" id="KW-0560">Oxidoreductase</keyword>
<comment type="similarity">
    <text evidence="4">Belongs to the cytochrome P450 family.</text>
</comment>
<evidence type="ECO:0000256" key="13">
    <source>
        <dbReference type="PIRSR" id="PIRSR602403-1"/>
    </source>
</evidence>
<evidence type="ECO:0000256" key="9">
    <source>
        <dbReference type="ARBA" id="ARBA00023002"/>
    </source>
</evidence>
<feature type="region of interest" description="Disordered" evidence="14">
    <location>
        <begin position="532"/>
        <end position="551"/>
    </location>
</feature>
<keyword evidence="11" id="KW-0503">Monooxygenase</keyword>
<dbReference type="PANTHER" id="PTHR24305">
    <property type="entry name" value="CYTOCHROME P450"/>
    <property type="match status" value="1"/>
</dbReference>
<keyword evidence="8" id="KW-1133">Transmembrane helix</keyword>
<keyword evidence="12" id="KW-0472">Membrane</keyword>
<dbReference type="Gene3D" id="1.10.630.10">
    <property type="entry name" value="Cytochrome P450"/>
    <property type="match status" value="1"/>
</dbReference>
<keyword evidence="10 13" id="KW-0408">Iron</keyword>
<dbReference type="HOGENOM" id="CLU_001570_5_11_1"/>
<gene>
    <name evidence="15" type="ORF">PISMIDRAFT_675559</name>
</gene>
<reference evidence="16" key="2">
    <citation type="submission" date="2015-01" db="EMBL/GenBank/DDBJ databases">
        <title>Evolutionary Origins and Diversification of the Mycorrhizal Mutualists.</title>
        <authorList>
            <consortium name="DOE Joint Genome Institute"/>
            <consortium name="Mycorrhizal Genomics Consortium"/>
            <person name="Kohler A."/>
            <person name="Kuo A."/>
            <person name="Nagy L.G."/>
            <person name="Floudas D."/>
            <person name="Copeland A."/>
            <person name="Barry K.W."/>
            <person name="Cichocki N."/>
            <person name="Veneault-Fourrey C."/>
            <person name="LaButti K."/>
            <person name="Lindquist E.A."/>
            <person name="Lipzen A."/>
            <person name="Lundell T."/>
            <person name="Morin E."/>
            <person name="Murat C."/>
            <person name="Riley R."/>
            <person name="Ohm R."/>
            <person name="Sun H."/>
            <person name="Tunlid A."/>
            <person name="Henrissat B."/>
            <person name="Grigoriev I.V."/>
            <person name="Hibbett D.S."/>
            <person name="Martin F."/>
        </authorList>
    </citation>
    <scope>NUCLEOTIDE SEQUENCE [LARGE SCALE GENOMIC DNA]</scope>
    <source>
        <strain evidence="16">441</strain>
    </source>
</reference>
<dbReference type="InterPro" id="IPR002403">
    <property type="entry name" value="Cyt_P450_E_grp-IV"/>
</dbReference>
<dbReference type="InterPro" id="IPR050121">
    <property type="entry name" value="Cytochrome_P450_monoxygenase"/>
</dbReference>
<evidence type="ECO:0000256" key="3">
    <source>
        <dbReference type="ARBA" id="ARBA00004721"/>
    </source>
</evidence>
<dbReference type="InterPro" id="IPR036396">
    <property type="entry name" value="Cyt_P450_sf"/>
</dbReference>
<evidence type="ECO:0008006" key="17">
    <source>
        <dbReference type="Google" id="ProtNLM"/>
    </source>
</evidence>
<dbReference type="GO" id="GO:0016705">
    <property type="term" value="F:oxidoreductase activity, acting on paired donors, with incorporation or reduction of molecular oxygen"/>
    <property type="evidence" value="ECO:0007669"/>
    <property type="project" value="InterPro"/>
</dbReference>
<dbReference type="Pfam" id="PF00067">
    <property type="entry name" value="p450"/>
    <property type="match status" value="1"/>
</dbReference>
<dbReference type="Proteomes" id="UP000054018">
    <property type="component" value="Unassembled WGS sequence"/>
</dbReference>
<dbReference type="EMBL" id="KN833700">
    <property type="protein sequence ID" value="KIK26657.1"/>
    <property type="molecule type" value="Genomic_DNA"/>
</dbReference>
<dbReference type="GO" id="GO:0020037">
    <property type="term" value="F:heme binding"/>
    <property type="evidence" value="ECO:0007669"/>
    <property type="project" value="InterPro"/>
</dbReference>
<evidence type="ECO:0000256" key="6">
    <source>
        <dbReference type="ARBA" id="ARBA00022692"/>
    </source>
</evidence>
<dbReference type="CDD" id="cd11069">
    <property type="entry name" value="CYP_FUM15-like"/>
    <property type="match status" value="1"/>
</dbReference>
<accession>A0A0C9ZWQ2</accession>